<organism evidence="4 5">
    <name type="scientific">Bremia lactucae</name>
    <name type="common">Lettuce downy mildew</name>
    <dbReference type="NCBI Taxonomy" id="4779"/>
    <lineage>
        <taxon>Eukaryota</taxon>
        <taxon>Sar</taxon>
        <taxon>Stramenopiles</taxon>
        <taxon>Oomycota</taxon>
        <taxon>Peronosporomycetes</taxon>
        <taxon>Peronosporales</taxon>
        <taxon>Peronosporaceae</taxon>
        <taxon>Bremia</taxon>
    </lineage>
</organism>
<feature type="region of interest" description="Disordered" evidence="1">
    <location>
        <begin position="1"/>
        <end position="48"/>
    </location>
</feature>
<evidence type="ECO:0000259" key="3">
    <source>
        <dbReference type="Pfam" id="PF09090"/>
    </source>
</evidence>
<dbReference type="PANTHER" id="PTHR12412">
    <property type="entry name" value="CAP BINDING PROTEIN"/>
    <property type="match status" value="1"/>
</dbReference>
<dbReference type="GO" id="GO:0005634">
    <property type="term" value="C:nucleus"/>
    <property type="evidence" value="ECO:0007669"/>
    <property type="project" value="TreeGrafter"/>
</dbReference>
<dbReference type="GO" id="GO:0005846">
    <property type="term" value="C:nuclear cap binding complex"/>
    <property type="evidence" value="ECO:0007669"/>
    <property type="project" value="InterPro"/>
</dbReference>
<reference evidence="4 5" key="1">
    <citation type="journal article" date="2021" name="Genome Biol.">
        <title>AFLAP: assembly-free linkage analysis pipeline using k-mers from genome sequencing data.</title>
        <authorList>
            <person name="Fletcher K."/>
            <person name="Zhang L."/>
            <person name="Gil J."/>
            <person name="Han R."/>
            <person name="Cavanaugh K."/>
            <person name="Michelmore R."/>
        </authorList>
    </citation>
    <scope>NUCLEOTIDE SEQUENCE [LARGE SCALE GENOMIC DNA]</scope>
    <source>
        <strain evidence="4 5">SF5</strain>
    </source>
</reference>
<feature type="domain" description="MIF4G-like type 2" evidence="3">
    <location>
        <begin position="608"/>
        <end position="842"/>
    </location>
</feature>
<gene>
    <name evidence="4" type="ORF">CCR75_002823</name>
</gene>
<protein>
    <recommendedName>
        <fullName evidence="6">Nuclear cap-binding protein subunit 1</fullName>
    </recommendedName>
</protein>
<keyword evidence="5" id="KW-1185">Reference proteome</keyword>
<evidence type="ECO:0000313" key="4">
    <source>
        <dbReference type="EMBL" id="TDH69640.1"/>
    </source>
</evidence>
<dbReference type="KEGG" id="blac:94346591"/>
<dbReference type="Proteomes" id="UP000294530">
    <property type="component" value="Unassembled WGS sequence"/>
</dbReference>
<sequence>MYGPSHKRSLDDNDRDGGNYKRSRLDDRYGGGNRRNDRRGEGDGEFSNESDRARAWRLAKKAIVELGDGAEHDQLTHTSELLLRELEQDEQGVKLSHLACVVLRGASRLAHKTALYATLIGLVNARKPAFGREIVANALKLLQKDVNFFSLEKIEEAEDTPDTDVYRQSGDVNAIATRVRLTVRLLVELVAAKVCNDEDVLVMLDSIQGLCTPDNWDVDDETHVFLRAKEDTAAWKDFFALVVLDALLHSGKALVASENLFDSLLSRCREYVSNRKEASHLRGESVHSSSWCTRRLQLTLLWGPEKEDDDMSVLCASSDALSLLYDALHAIRNGDDKAWIVPGMRHPQESFALEFEHATPHALTLSLSIDVTKLDSHKMPSYPSWFRILSEESGIAGAAIAKLPLASYVLVRSHFRDAFETFYPKPAIAAKSLLGLCRASNARFVSTQAEGEPPVKSEYLLVETLLVAALEDDAKAKLAYYCSVLYHLVKTDARVVSPALAVVVELLFREVPTMRAAASRSFVLLLSHFLSNFDFKWRWAAWSYVLEASEDDPQRLFVSAVIERCVRLSYLQHMQSALPAEFHVLLPPAPKPRIRLKSMKENDTIDNDSSPVSEFYESVTTKLKGHPPALALRSWLNEVLPRLEFSRAEAVEVVWTCILEAGAATFTHMRLLLEKYGKRNELFGNEDQSTHEKESDELVVVKTVASVWLKSPQHIGLILNAMLRQGLLCPSTIVTWVFTPDAVQQYSWPYVWEILNDTLLFVQDGLQTKTQQLNKALKPRISDGRDNEDMPDVAALEDASKRLQEELRQLLVLLFRGFNRVMIQHKAECDLEGANPHDNWFCSVLAQMQAVGHRFRVIMEDALDELQLDVFSSNASADSDATRIFQLVRNTYRSAETEA</sequence>
<dbReference type="Pfam" id="PF09090">
    <property type="entry name" value="MIF4G_like_2"/>
    <property type="match status" value="1"/>
</dbReference>
<dbReference type="EMBL" id="SHOA02000002">
    <property type="protein sequence ID" value="TDH69640.1"/>
    <property type="molecule type" value="Genomic_DNA"/>
</dbReference>
<dbReference type="GO" id="GO:0003729">
    <property type="term" value="F:mRNA binding"/>
    <property type="evidence" value="ECO:0007669"/>
    <property type="project" value="TreeGrafter"/>
</dbReference>
<evidence type="ECO:0000313" key="5">
    <source>
        <dbReference type="Proteomes" id="UP000294530"/>
    </source>
</evidence>
<dbReference type="AlphaFoldDB" id="A0A976FN19"/>
<feature type="domain" description="MIF4G-like type 1" evidence="2">
    <location>
        <begin position="448"/>
        <end position="579"/>
    </location>
</feature>
<dbReference type="Gene3D" id="1.25.40.180">
    <property type="match status" value="3"/>
</dbReference>
<evidence type="ECO:0000256" key="1">
    <source>
        <dbReference type="SAM" id="MobiDB-lite"/>
    </source>
</evidence>
<dbReference type="GO" id="GO:0006406">
    <property type="term" value="P:mRNA export from nucleus"/>
    <property type="evidence" value="ECO:0007669"/>
    <property type="project" value="InterPro"/>
</dbReference>
<dbReference type="InterPro" id="IPR015174">
    <property type="entry name" value="MIF4G-like_typ-2"/>
</dbReference>
<evidence type="ECO:0000259" key="2">
    <source>
        <dbReference type="Pfam" id="PF09088"/>
    </source>
</evidence>
<proteinExistence type="predicted"/>
<dbReference type="InterPro" id="IPR027159">
    <property type="entry name" value="CBP80"/>
</dbReference>
<dbReference type="GO" id="GO:0000184">
    <property type="term" value="P:nuclear-transcribed mRNA catabolic process, nonsense-mediated decay"/>
    <property type="evidence" value="ECO:0007669"/>
    <property type="project" value="TreeGrafter"/>
</dbReference>
<dbReference type="GO" id="GO:0000339">
    <property type="term" value="F:RNA cap binding"/>
    <property type="evidence" value="ECO:0007669"/>
    <property type="project" value="InterPro"/>
</dbReference>
<dbReference type="InterPro" id="IPR015172">
    <property type="entry name" value="MIF4G-like_typ-1"/>
</dbReference>
<dbReference type="OrthoDB" id="10252707at2759"/>
<dbReference type="SUPFAM" id="SSF48371">
    <property type="entry name" value="ARM repeat"/>
    <property type="match status" value="4"/>
</dbReference>
<comment type="caution">
    <text evidence="4">The sequence shown here is derived from an EMBL/GenBank/DDBJ whole genome shotgun (WGS) entry which is preliminary data.</text>
</comment>
<dbReference type="InterPro" id="IPR016024">
    <property type="entry name" value="ARM-type_fold"/>
</dbReference>
<feature type="compositionally biased region" description="Basic and acidic residues" evidence="1">
    <location>
        <begin position="8"/>
        <end position="42"/>
    </location>
</feature>
<accession>A0A976FN19</accession>
<dbReference type="Pfam" id="PF09088">
    <property type="entry name" value="MIF4G_like"/>
    <property type="match status" value="1"/>
</dbReference>
<name>A0A976FN19_BRELC</name>
<dbReference type="RefSeq" id="XP_067819139.1">
    <property type="nucleotide sequence ID" value="XM_067960920.1"/>
</dbReference>
<evidence type="ECO:0008006" key="6">
    <source>
        <dbReference type="Google" id="ProtNLM"/>
    </source>
</evidence>
<dbReference type="PANTHER" id="PTHR12412:SF2">
    <property type="entry name" value="NUCLEAR CAP-BINDING PROTEIN SUBUNIT 1"/>
    <property type="match status" value="1"/>
</dbReference>
<dbReference type="GeneID" id="94346591"/>